<keyword evidence="7 9" id="KW-1133">Transmembrane helix</keyword>
<dbReference type="AlphaFoldDB" id="A0A4U1CPT3"/>
<protein>
    <recommendedName>
        <fullName evidence="3 9">Phosphate transport system permease protein PstA</fullName>
    </recommendedName>
</protein>
<accession>A0A4U1CPT3</accession>
<keyword evidence="8 9" id="KW-0472">Membrane</keyword>
<organism evidence="11 12">
    <name type="scientific">Pedobacter frigoris</name>
    <dbReference type="NCBI Taxonomy" id="2571272"/>
    <lineage>
        <taxon>Bacteria</taxon>
        <taxon>Pseudomonadati</taxon>
        <taxon>Bacteroidota</taxon>
        <taxon>Sphingobacteriia</taxon>
        <taxon>Sphingobacteriales</taxon>
        <taxon>Sphingobacteriaceae</taxon>
        <taxon>Pedobacter</taxon>
    </lineage>
</organism>
<feature type="transmembrane region" description="Helical" evidence="9">
    <location>
        <begin position="252"/>
        <end position="277"/>
    </location>
</feature>
<evidence type="ECO:0000256" key="4">
    <source>
        <dbReference type="ARBA" id="ARBA00022448"/>
    </source>
</evidence>
<keyword evidence="5 9" id="KW-1003">Cell membrane</keyword>
<feature type="transmembrane region" description="Helical" evidence="9">
    <location>
        <begin position="105"/>
        <end position="129"/>
    </location>
</feature>
<evidence type="ECO:0000256" key="9">
    <source>
        <dbReference type="RuleBase" id="RU363043"/>
    </source>
</evidence>
<dbReference type="GO" id="GO:0035435">
    <property type="term" value="P:phosphate ion transmembrane transport"/>
    <property type="evidence" value="ECO:0007669"/>
    <property type="project" value="InterPro"/>
</dbReference>
<dbReference type="OrthoDB" id="9807065at2"/>
<dbReference type="InterPro" id="IPR005672">
    <property type="entry name" value="Phosphate_PstA"/>
</dbReference>
<proteinExistence type="inferred from homology"/>
<keyword evidence="12" id="KW-1185">Reference proteome</keyword>
<feature type="transmembrane region" description="Helical" evidence="9">
    <location>
        <begin position="135"/>
        <end position="156"/>
    </location>
</feature>
<dbReference type="InterPro" id="IPR035906">
    <property type="entry name" value="MetI-like_sf"/>
</dbReference>
<evidence type="ECO:0000256" key="6">
    <source>
        <dbReference type="ARBA" id="ARBA00022692"/>
    </source>
</evidence>
<evidence type="ECO:0000256" key="7">
    <source>
        <dbReference type="ARBA" id="ARBA00022989"/>
    </source>
</evidence>
<dbReference type="RefSeq" id="WP_136835739.1">
    <property type="nucleotide sequence ID" value="NZ_SWBQ01000002.1"/>
</dbReference>
<sequence length="287" mass="31201">MNRKHLISPKSQDKLFKIFAALCTGLVLLTLLVLLIDIGIKGIQRINWSFFTNLPSRHPEESGIYTALAGMVGLLFFTVIIALPIGILSGIYLQEYGKRNKLAKFIEINISNLAGVPSVIYGILGLQLFVRTAGFGNSILSGALTLALLIMPVIIVSTREAIKAVPDSLREASFGLGATKWQTVRRVVLPASFGGILTGIILSTSRAIGETAPLIVVGALAYVPFVPEGPMDQYTSLPIQIFNWTSRPQQGFVVNAAAGIIVLLLFTFILNGTAIYLRNRWYKKTAI</sequence>
<dbReference type="PANTHER" id="PTHR43470">
    <property type="entry name" value="PHOSPHATE TRANSPORT SYSTEM PERMEASE PROTEIN PSTA-RELATED"/>
    <property type="match status" value="1"/>
</dbReference>
<dbReference type="Pfam" id="PF00528">
    <property type="entry name" value="BPD_transp_1"/>
    <property type="match status" value="1"/>
</dbReference>
<dbReference type="CDD" id="cd06261">
    <property type="entry name" value="TM_PBP2"/>
    <property type="match status" value="1"/>
</dbReference>
<evidence type="ECO:0000259" key="10">
    <source>
        <dbReference type="PROSITE" id="PS50928"/>
    </source>
</evidence>
<evidence type="ECO:0000256" key="5">
    <source>
        <dbReference type="ARBA" id="ARBA00022475"/>
    </source>
</evidence>
<evidence type="ECO:0000256" key="8">
    <source>
        <dbReference type="ARBA" id="ARBA00023136"/>
    </source>
</evidence>
<dbReference type="PROSITE" id="PS50928">
    <property type="entry name" value="ABC_TM1"/>
    <property type="match status" value="1"/>
</dbReference>
<evidence type="ECO:0000313" key="11">
    <source>
        <dbReference type="EMBL" id="TKC07444.1"/>
    </source>
</evidence>
<comment type="caution">
    <text evidence="11">The sequence shown here is derived from an EMBL/GenBank/DDBJ whole genome shotgun (WGS) entry which is preliminary data.</text>
</comment>
<evidence type="ECO:0000256" key="2">
    <source>
        <dbReference type="ARBA" id="ARBA00007069"/>
    </source>
</evidence>
<evidence type="ECO:0000256" key="3">
    <source>
        <dbReference type="ARBA" id="ARBA00016864"/>
    </source>
</evidence>
<keyword evidence="4" id="KW-0813">Transport</keyword>
<dbReference type="Proteomes" id="UP000307244">
    <property type="component" value="Unassembled WGS sequence"/>
</dbReference>
<dbReference type="SUPFAM" id="SSF161098">
    <property type="entry name" value="MetI-like"/>
    <property type="match status" value="1"/>
</dbReference>
<evidence type="ECO:0000313" key="12">
    <source>
        <dbReference type="Proteomes" id="UP000307244"/>
    </source>
</evidence>
<name>A0A4U1CPT3_9SPHI</name>
<dbReference type="GO" id="GO:0005315">
    <property type="term" value="F:phosphate transmembrane transporter activity"/>
    <property type="evidence" value="ECO:0007669"/>
    <property type="project" value="InterPro"/>
</dbReference>
<dbReference type="PANTHER" id="PTHR43470:SF5">
    <property type="entry name" value="PHOSPHATE TRANSPORT SYSTEM PERMEASE PROTEIN PSTA"/>
    <property type="match status" value="1"/>
</dbReference>
<feature type="transmembrane region" description="Helical" evidence="9">
    <location>
        <begin position="187"/>
        <end position="208"/>
    </location>
</feature>
<keyword evidence="6 9" id="KW-0812">Transmembrane</keyword>
<feature type="domain" description="ABC transmembrane type-1" evidence="10">
    <location>
        <begin position="68"/>
        <end position="274"/>
    </location>
</feature>
<dbReference type="GO" id="GO:0005886">
    <property type="term" value="C:plasma membrane"/>
    <property type="evidence" value="ECO:0007669"/>
    <property type="project" value="UniProtKB-SubCell"/>
</dbReference>
<feature type="transmembrane region" description="Helical" evidence="9">
    <location>
        <begin position="20"/>
        <end position="43"/>
    </location>
</feature>
<dbReference type="NCBIfam" id="TIGR00974">
    <property type="entry name" value="3a0107s02c"/>
    <property type="match status" value="1"/>
</dbReference>
<dbReference type="Gene3D" id="1.10.3720.10">
    <property type="entry name" value="MetI-like"/>
    <property type="match status" value="1"/>
</dbReference>
<gene>
    <name evidence="11" type="primary">pstA</name>
    <name evidence="11" type="ORF">FA047_09360</name>
</gene>
<dbReference type="EMBL" id="SWBQ01000002">
    <property type="protein sequence ID" value="TKC07444.1"/>
    <property type="molecule type" value="Genomic_DNA"/>
</dbReference>
<comment type="subcellular location">
    <subcellularLocation>
        <location evidence="1 9">Cell membrane</location>
        <topology evidence="1 9">Multi-pass membrane protein</topology>
    </subcellularLocation>
</comment>
<feature type="transmembrane region" description="Helical" evidence="9">
    <location>
        <begin position="63"/>
        <end position="93"/>
    </location>
</feature>
<evidence type="ECO:0000256" key="1">
    <source>
        <dbReference type="ARBA" id="ARBA00004651"/>
    </source>
</evidence>
<reference evidence="11 12" key="1">
    <citation type="submission" date="2019-04" db="EMBL/GenBank/DDBJ databases">
        <title>Pedobacter sp. RP-3-15 sp. nov., isolated from Arctic soil.</title>
        <authorList>
            <person name="Dahal R.H."/>
            <person name="Kim D.-U."/>
        </authorList>
    </citation>
    <scope>NUCLEOTIDE SEQUENCE [LARGE SCALE GENOMIC DNA]</scope>
    <source>
        <strain evidence="11 12">RP-3-15</strain>
    </source>
</reference>
<comment type="similarity">
    <text evidence="2 9">Belongs to the binding-protein-dependent transport system permease family. CysTW subfamily.</text>
</comment>
<dbReference type="InterPro" id="IPR000515">
    <property type="entry name" value="MetI-like"/>
</dbReference>